<proteinExistence type="predicted"/>
<dbReference type="AlphaFoldDB" id="A0A1R4JBY4"/>
<dbReference type="OrthoDB" id="4868950at2"/>
<gene>
    <name evidence="1" type="ORF">FM104_06595</name>
</gene>
<reference evidence="1 2" key="1">
    <citation type="submission" date="2017-02" db="EMBL/GenBank/DDBJ databases">
        <authorList>
            <person name="Peterson S.W."/>
        </authorList>
    </citation>
    <scope>NUCLEOTIDE SEQUENCE [LARGE SCALE GENOMIC DNA]</scope>
    <source>
        <strain evidence="1 2">B Mb 05.01</strain>
    </source>
</reference>
<dbReference type="EMBL" id="FUKO01000019">
    <property type="protein sequence ID" value="SJN29620.1"/>
    <property type="molecule type" value="Genomic_DNA"/>
</dbReference>
<keyword evidence="2" id="KW-1185">Reference proteome</keyword>
<evidence type="ECO:0008006" key="3">
    <source>
        <dbReference type="Google" id="ProtNLM"/>
    </source>
</evidence>
<dbReference type="Gene3D" id="2.60.300.12">
    <property type="entry name" value="HesB-like domain"/>
    <property type="match status" value="1"/>
</dbReference>
<dbReference type="InterPro" id="IPR035903">
    <property type="entry name" value="HesB-like_dom_sf"/>
</dbReference>
<evidence type="ECO:0000313" key="1">
    <source>
        <dbReference type="EMBL" id="SJN29620.1"/>
    </source>
</evidence>
<accession>A0A1R4JBY4</accession>
<sequence length="96" mass="10078">MLTLTENANTIAATIVAQQSTTPDAGLRIHSSGTEEEPRFAVTIASTPEPGDEVIGDEAIRVFLEQAVAEALDSKVLDATVDEQGAVSFTLLPQPV</sequence>
<name>A0A1R4JBY4_9MICO</name>
<evidence type="ECO:0000313" key="2">
    <source>
        <dbReference type="Proteomes" id="UP000196320"/>
    </source>
</evidence>
<protein>
    <recommendedName>
        <fullName evidence="3">Fe-S cluster assembly protein HesB</fullName>
    </recommendedName>
</protein>
<dbReference type="SUPFAM" id="SSF89360">
    <property type="entry name" value="HesB-like domain"/>
    <property type="match status" value="1"/>
</dbReference>
<dbReference type="Proteomes" id="UP000196320">
    <property type="component" value="Unassembled WGS sequence"/>
</dbReference>
<organism evidence="1 2">
    <name type="scientific">Microbacterium esteraromaticum</name>
    <dbReference type="NCBI Taxonomy" id="57043"/>
    <lineage>
        <taxon>Bacteria</taxon>
        <taxon>Bacillati</taxon>
        <taxon>Actinomycetota</taxon>
        <taxon>Actinomycetes</taxon>
        <taxon>Micrococcales</taxon>
        <taxon>Microbacteriaceae</taxon>
        <taxon>Microbacterium</taxon>
    </lineage>
</organism>
<dbReference type="RefSeq" id="WP_087130641.1">
    <property type="nucleotide sequence ID" value="NZ_FUKO01000019.1"/>
</dbReference>